<dbReference type="PANTHER" id="PTHR10161:SF14">
    <property type="entry name" value="TARTRATE-RESISTANT ACID PHOSPHATASE TYPE 5"/>
    <property type="match status" value="1"/>
</dbReference>
<evidence type="ECO:0000313" key="6">
    <source>
        <dbReference type="Proteomes" id="UP001432046"/>
    </source>
</evidence>
<dbReference type="SUPFAM" id="SSF56300">
    <property type="entry name" value="Metallo-dependent phosphatases"/>
    <property type="match status" value="1"/>
</dbReference>
<reference evidence="4" key="1">
    <citation type="submission" date="2020-06" db="EMBL/GenBank/DDBJ databases">
        <title>Whole Genome Sequence of Bradyrhizobium sp. Strain 1S1.</title>
        <authorList>
            <person name="Bromfield E.S.P."/>
            <person name="Cloutier S."/>
        </authorList>
    </citation>
    <scope>NUCLEOTIDE SEQUENCE [LARGE SCALE GENOMIC DNA]</scope>
    <source>
        <strain evidence="4">1S1</strain>
    </source>
</reference>
<dbReference type="Gene3D" id="3.60.21.10">
    <property type="match status" value="1"/>
</dbReference>
<keyword evidence="2" id="KW-0378">Hydrolase</keyword>
<organism evidence="4">
    <name type="scientific">Bradyrhizobium septentrionale</name>
    <dbReference type="NCBI Taxonomy" id="1404411"/>
    <lineage>
        <taxon>Bacteria</taxon>
        <taxon>Pseudomonadati</taxon>
        <taxon>Pseudomonadota</taxon>
        <taxon>Alphaproteobacteria</taxon>
        <taxon>Hyphomicrobiales</taxon>
        <taxon>Nitrobacteraceae</taxon>
        <taxon>Bradyrhizobium</taxon>
    </lineage>
</organism>
<evidence type="ECO:0000313" key="5">
    <source>
        <dbReference type="EMBL" id="WXC80110.1"/>
    </source>
</evidence>
<dbReference type="GO" id="GO:0016787">
    <property type="term" value="F:hydrolase activity"/>
    <property type="evidence" value="ECO:0007669"/>
    <property type="project" value="UniProtKB-KW"/>
</dbReference>
<gene>
    <name evidence="4" type="ORF">HAP48_045910</name>
    <name evidence="5" type="ORF">WDK88_00075</name>
</gene>
<dbReference type="InterPro" id="IPR004843">
    <property type="entry name" value="Calcineurin-like_PHP"/>
</dbReference>
<reference evidence="5" key="3">
    <citation type="submission" date="2024-03" db="EMBL/GenBank/DDBJ databases">
        <authorList>
            <person name="Bromfield E.S.P."/>
            <person name="Cloutier S."/>
        </authorList>
    </citation>
    <scope>NUCLEOTIDE SEQUENCE</scope>
    <source>
        <strain evidence="5">5S5</strain>
    </source>
</reference>
<evidence type="ECO:0000259" key="3">
    <source>
        <dbReference type="Pfam" id="PF00149"/>
    </source>
</evidence>
<dbReference type="RefSeq" id="WP_166213011.1">
    <property type="nucleotide sequence ID" value="NZ_CP088285.1"/>
</dbReference>
<reference evidence="5" key="2">
    <citation type="journal article" date="2021" name="Int. J. Syst. Evol. Microbiol.">
        <title>Bradyrhizobium septentrionale sp. nov. (sv. septentrionale) and Bradyrhizobium quebecense sp. nov. (sv. septentrionale) associated with legumes native to Canada possess rearranged symbiosis genes and numerous insertion sequences.</title>
        <authorList>
            <person name="Bromfield E.S.P."/>
            <person name="Cloutier S."/>
        </authorList>
    </citation>
    <scope>NUCLEOTIDE SEQUENCE</scope>
    <source>
        <strain evidence="5">5S5</strain>
    </source>
</reference>
<dbReference type="InterPro" id="IPR051558">
    <property type="entry name" value="Metallophosphoesterase_PAP"/>
</dbReference>
<dbReference type="EMBL" id="CP147711">
    <property type="protein sequence ID" value="WXC80110.1"/>
    <property type="molecule type" value="Genomic_DNA"/>
</dbReference>
<dbReference type="AlphaFoldDB" id="A0A973W9I1"/>
<evidence type="ECO:0000256" key="2">
    <source>
        <dbReference type="ARBA" id="ARBA00022801"/>
    </source>
</evidence>
<evidence type="ECO:0000256" key="1">
    <source>
        <dbReference type="ARBA" id="ARBA00022729"/>
    </source>
</evidence>
<dbReference type="Proteomes" id="UP001432046">
    <property type="component" value="Chromosome"/>
</dbReference>
<dbReference type="EMBL" id="JAAOLE020000001">
    <property type="protein sequence ID" value="NVI50058.1"/>
    <property type="molecule type" value="Genomic_DNA"/>
</dbReference>
<proteinExistence type="predicted"/>
<evidence type="ECO:0000313" key="4">
    <source>
        <dbReference type="EMBL" id="NVI50058.1"/>
    </source>
</evidence>
<sequence>MQALPRRLVRGWTDARLSFAASLRDARSSLSSAVGLTIRLGLPLTVLFVAVNTIWGFTWYFNTESWASAFYQKMAELRVDTWRAGMVDGVLSAYGGKIDKLFRVAPPGIDDQDFSFIVIGDPGEGDASQYALIERYLEIGRRDDVKFLIIASDVIYPAGAMADYEKNFHLPFKGFRKPIYAIPGNHDWFDALEGFNANFLEPQAARAALAARADTDLNLTSTGTNRIDRLVDRAQRLRELYGIQNGLQRGPFFEIQTADFALIAIDTGILRTIDDRQRAWLTDALARARGKFTMVIPGHPKYAGGTDTSTGDDAFSALFATLENAGVDVVMAGDTHAFEFYVQYKDVAGGARPIYHFVNGGGGAYLSIGGALGWPDVLPVETWAFYPGPDAVRAKLDTETPAWKQPVWAWIKRFGAWPVSTETLSGIFDFNHAPFYQSFVEVRVERSRKRVVFALQAANGPVRWQDLHASFKGVAGMAPDAPVEFIVNMKAPGG</sequence>
<feature type="domain" description="Calcineurin-like phosphoesterase" evidence="3">
    <location>
        <begin position="115"/>
        <end position="337"/>
    </location>
</feature>
<accession>A0A973W9I1</accession>
<keyword evidence="1" id="KW-0732">Signal</keyword>
<protein>
    <submittedName>
        <fullName evidence="4">Metallophosphoesterase</fullName>
    </submittedName>
</protein>
<dbReference type="PANTHER" id="PTHR10161">
    <property type="entry name" value="TARTRATE-RESISTANT ACID PHOSPHATASE TYPE 5"/>
    <property type="match status" value="1"/>
</dbReference>
<dbReference type="Pfam" id="PF00149">
    <property type="entry name" value="Metallophos"/>
    <property type="match status" value="1"/>
</dbReference>
<dbReference type="InterPro" id="IPR029052">
    <property type="entry name" value="Metallo-depent_PP-like"/>
</dbReference>
<keyword evidence="6" id="KW-1185">Reference proteome</keyword>
<name>A0A973W9I1_9BRAD</name>